<sequence>MAGRELPVKVLPPPETLEQQLDRLTWSAVGERQRGRGETRTPRTVKERLQTFRLVGLTAAPVFRGGGSTLTGNSLPAMSFVASLALWYNRVPSS</sequence>
<name>A0A9Q1E803_SYNKA</name>
<protein>
    <submittedName>
        <fullName evidence="1">Uncharacterized protein</fullName>
    </submittedName>
</protein>
<comment type="caution">
    <text evidence="1">The sequence shown here is derived from an EMBL/GenBank/DDBJ whole genome shotgun (WGS) entry which is preliminary data.</text>
</comment>
<evidence type="ECO:0000313" key="2">
    <source>
        <dbReference type="Proteomes" id="UP001152622"/>
    </source>
</evidence>
<gene>
    <name evidence="1" type="ORF">SKAU_G00412380</name>
</gene>
<dbReference type="EMBL" id="JAINUF010000022">
    <property type="protein sequence ID" value="KAJ8333919.1"/>
    <property type="molecule type" value="Genomic_DNA"/>
</dbReference>
<reference evidence="1" key="1">
    <citation type="journal article" date="2023" name="Science">
        <title>Genome structures resolve the early diversification of teleost fishes.</title>
        <authorList>
            <person name="Parey E."/>
            <person name="Louis A."/>
            <person name="Montfort J."/>
            <person name="Bouchez O."/>
            <person name="Roques C."/>
            <person name="Iampietro C."/>
            <person name="Lluch J."/>
            <person name="Castinel A."/>
            <person name="Donnadieu C."/>
            <person name="Desvignes T."/>
            <person name="Floi Bucao C."/>
            <person name="Jouanno E."/>
            <person name="Wen M."/>
            <person name="Mejri S."/>
            <person name="Dirks R."/>
            <person name="Jansen H."/>
            <person name="Henkel C."/>
            <person name="Chen W.J."/>
            <person name="Zahm M."/>
            <person name="Cabau C."/>
            <person name="Klopp C."/>
            <person name="Thompson A.W."/>
            <person name="Robinson-Rechavi M."/>
            <person name="Braasch I."/>
            <person name="Lecointre G."/>
            <person name="Bobe J."/>
            <person name="Postlethwait J.H."/>
            <person name="Berthelot C."/>
            <person name="Roest Crollius H."/>
            <person name="Guiguen Y."/>
        </authorList>
    </citation>
    <scope>NUCLEOTIDE SEQUENCE</scope>
    <source>
        <strain evidence="1">WJC10195</strain>
    </source>
</reference>
<dbReference type="Proteomes" id="UP001152622">
    <property type="component" value="Chromosome 22"/>
</dbReference>
<evidence type="ECO:0000313" key="1">
    <source>
        <dbReference type="EMBL" id="KAJ8333919.1"/>
    </source>
</evidence>
<dbReference type="AlphaFoldDB" id="A0A9Q1E803"/>
<proteinExistence type="predicted"/>
<keyword evidence="2" id="KW-1185">Reference proteome</keyword>
<accession>A0A9Q1E803</accession>
<organism evidence="1 2">
    <name type="scientific">Synaphobranchus kaupii</name>
    <name type="common">Kaup's arrowtooth eel</name>
    <dbReference type="NCBI Taxonomy" id="118154"/>
    <lineage>
        <taxon>Eukaryota</taxon>
        <taxon>Metazoa</taxon>
        <taxon>Chordata</taxon>
        <taxon>Craniata</taxon>
        <taxon>Vertebrata</taxon>
        <taxon>Euteleostomi</taxon>
        <taxon>Actinopterygii</taxon>
        <taxon>Neopterygii</taxon>
        <taxon>Teleostei</taxon>
        <taxon>Anguilliformes</taxon>
        <taxon>Synaphobranchidae</taxon>
        <taxon>Synaphobranchus</taxon>
    </lineage>
</organism>